<dbReference type="Pfam" id="PF20064">
    <property type="entry name" value="DUF6463"/>
    <property type="match status" value="1"/>
</dbReference>
<keyword evidence="1" id="KW-1133">Transmembrane helix</keyword>
<accession>D3Q4R8</accession>
<feature type="transmembrane region" description="Helical" evidence="1">
    <location>
        <begin position="7"/>
        <end position="30"/>
    </location>
</feature>
<proteinExistence type="predicted"/>
<dbReference type="eggNOG" id="ENOG5032AIQ">
    <property type="taxonomic scope" value="Bacteria"/>
</dbReference>
<gene>
    <name evidence="2" type="ordered locus">Snas_2415</name>
</gene>
<keyword evidence="1" id="KW-0472">Membrane</keyword>
<dbReference type="OrthoDB" id="3830785at2"/>
<dbReference type="RefSeq" id="WP_013017669.1">
    <property type="nucleotide sequence ID" value="NC_013947.1"/>
</dbReference>
<evidence type="ECO:0000256" key="1">
    <source>
        <dbReference type="SAM" id="Phobius"/>
    </source>
</evidence>
<dbReference type="EMBL" id="CP001778">
    <property type="protein sequence ID" value="ADD42098.1"/>
    <property type="molecule type" value="Genomic_DNA"/>
</dbReference>
<feature type="transmembrane region" description="Helical" evidence="1">
    <location>
        <begin position="83"/>
        <end position="113"/>
    </location>
</feature>
<protein>
    <submittedName>
        <fullName evidence="2">Uncharacterized protein</fullName>
    </submittedName>
</protein>
<keyword evidence="1" id="KW-0812">Transmembrane</keyword>
<keyword evidence="3" id="KW-1185">Reference proteome</keyword>
<feature type="transmembrane region" description="Helical" evidence="1">
    <location>
        <begin position="50"/>
        <end position="71"/>
    </location>
</feature>
<name>D3Q4R8_STANL</name>
<dbReference type="InterPro" id="IPR045590">
    <property type="entry name" value="DUF6463"/>
</dbReference>
<dbReference type="Proteomes" id="UP000000844">
    <property type="component" value="Chromosome"/>
</dbReference>
<evidence type="ECO:0000313" key="3">
    <source>
        <dbReference type="Proteomes" id="UP000000844"/>
    </source>
</evidence>
<reference evidence="2 3" key="1">
    <citation type="journal article" date="2009" name="Stand. Genomic Sci.">
        <title>Complete genome sequence of Stackebrandtia nassauensis type strain (LLR-40K-21).</title>
        <authorList>
            <person name="Munk C."/>
            <person name="Lapidus A."/>
            <person name="Copeland A."/>
            <person name="Jando M."/>
            <person name="Mayilraj S."/>
            <person name="Glavina Del Rio T."/>
            <person name="Nolan M."/>
            <person name="Chen F."/>
            <person name="Lucas S."/>
            <person name="Tice H."/>
            <person name="Cheng J.F."/>
            <person name="Han C."/>
            <person name="Detter J.C."/>
            <person name="Bruce D."/>
            <person name="Goodwin L."/>
            <person name="Chain P."/>
            <person name="Pitluck S."/>
            <person name="Goker M."/>
            <person name="Ovchinikova G."/>
            <person name="Pati A."/>
            <person name="Ivanova N."/>
            <person name="Mavromatis K."/>
            <person name="Chen A."/>
            <person name="Palaniappan K."/>
            <person name="Land M."/>
            <person name="Hauser L."/>
            <person name="Chang Y.J."/>
            <person name="Jeffries C.D."/>
            <person name="Bristow J."/>
            <person name="Eisen J.A."/>
            <person name="Markowitz V."/>
            <person name="Hugenholtz P."/>
            <person name="Kyrpides N.C."/>
            <person name="Klenk H.P."/>
        </authorList>
    </citation>
    <scope>NUCLEOTIDE SEQUENCE [LARGE SCALE GENOMIC DNA]</scope>
    <source>
        <strain evidence="3">DSM 44728 / CIP 108903 / NRRL B-16338 / NBRC 102104 / LLR-40K-21</strain>
    </source>
</reference>
<dbReference type="AlphaFoldDB" id="D3Q4R8"/>
<dbReference type="KEGG" id="sna:Snas_2415"/>
<dbReference type="HOGENOM" id="CLU_151993_0_0_11"/>
<evidence type="ECO:0000313" key="2">
    <source>
        <dbReference type="EMBL" id="ADD42098.1"/>
    </source>
</evidence>
<sequence>MRTVDRWIISLCCVLMTLHFLAAVTLTPWIDVVTTGWFDTRLDHPPRDATVWFFIGGVALLVVISLARMGIRTTGRLPVQVGVYLLVIGVPLTLFQPVSGGIGVVATGVLALLASRSAATASAAPPGTDAVRRPSSRTS</sequence>
<organism evidence="2 3">
    <name type="scientific">Stackebrandtia nassauensis (strain DSM 44728 / CIP 108903 / NRRL B-16338 / NBRC 102104 / LLR-40K-21)</name>
    <dbReference type="NCBI Taxonomy" id="446470"/>
    <lineage>
        <taxon>Bacteria</taxon>
        <taxon>Bacillati</taxon>
        <taxon>Actinomycetota</taxon>
        <taxon>Actinomycetes</taxon>
        <taxon>Glycomycetales</taxon>
        <taxon>Glycomycetaceae</taxon>
        <taxon>Stackebrandtia</taxon>
    </lineage>
</organism>